<reference evidence="1" key="1">
    <citation type="submission" date="2021-01" db="EMBL/GenBank/DDBJ databases">
        <authorList>
            <person name="Corre E."/>
            <person name="Pelletier E."/>
            <person name="Niang G."/>
            <person name="Scheremetjew M."/>
            <person name="Finn R."/>
            <person name="Kale V."/>
            <person name="Holt S."/>
            <person name="Cochrane G."/>
            <person name="Meng A."/>
            <person name="Brown T."/>
            <person name="Cohen L."/>
        </authorList>
    </citation>
    <scope>NUCLEOTIDE SEQUENCE</scope>
    <source>
        <strain evidence="1">PLY429</strain>
    </source>
</reference>
<evidence type="ECO:0000313" key="1">
    <source>
        <dbReference type="EMBL" id="CAD9216694.1"/>
    </source>
</evidence>
<dbReference type="AlphaFoldDB" id="A0A7S1T2T6"/>
<protein>
    <submittedName>
        <fullName evidence="1">Uncharacterized protein</fullName>
    </submittedName>
</protein>
<sequence length="138" mass="14888">MALRDVTNSIPTEAQLSDAAMDVAGGGGEQYFQVIKARKLLHGRSTQQAQRASCTESADLCDHASQKFTRSNVSMEEGGSKFEHLSSCASLALRDEDADYNNLVVQGSAAALDNIPPNLGKPKVKTRVWKKASCIDLF</sequence>
<accession>A0A7S1T2T6</accession>
<dbReference type="EMBL" id="HBGG01036421">
    <property type="protein sequence ID" value="CAD9216694.1"/>
    <property type="molecule type" value="Transcribed_RNA"/>
</dbReference>
<name>A0A7S1T2T6_9CHLO</name>
<gene>
    <name evidence="1" type="ORF">TCHU04912_LOCUS18941</name>
</gene>
<proteinExistence type="predicted"/>
<organism evidence="1">
    <name type="scientific">Tetraselmis chuii</name>
    <dbReference type="NCBI Taxonomy" id="63592"/>
    <lineage>
        <taxon>Eukaryota</taxon>
        <taxon>Viridiplantae</taxon>
        <taxon>Chlorophyta</taxon>
        <taxon>core chlorophytes</taxon>
        <taxon>Chlorodendrophyceae</taxon>
        <taxon>Chlorodendrales</taxon>
        <taxon>Chlorodendraceae</taxon>
        <taxon>Tetraselmis</taxon>
    </lineage>
</organism>